<dbReference type="NCBIfam" id="TIGR01726">
    <property type="entry name" value="HEQRo_perm_3TM"/>
    <property type="match status" value="1"/>
</dbReference>
<dbReference type="InterPro" id="IPR043429">
    <property type="entry name" value="ArtM/GltK/GlnP/TcyL/YhdX-like"/>
</dbReference>
<feature type="transmembrane region" description="Helical" evidence="8">
    <location>
        <begin position="78"/>
        <end position="108"/>
    </location>
</feature>
<feature type="transmembrane region" description="Helical" evidence="8">
    <location>
        <begin position="20"/>
        <end position="44"/>
    </location>
</feature>
<comment type="subcellular location">
    <subcellularLocation>
        <location evidence="1">Cell inner membrane</location>
        <topology evidence="1">Multi-pass membrane protein</topology>
    </subcellularLocation>
    <subcellularLocation>
        <location evidence="8">Cell membrane</location>
        <topology evidence="8">Multi-pass membrane protein</topology>
    </subcellularLocation>
</comment>
<dbReference type="Proteomes" id="UP000298588">
    <property type="component" value="Chromosome"/>
</dbReference>
<dbReference type="PANTHER" id="PTHR30614:SF34">
    <property type="entry name" value="BLR6398 PROTEIN"/>
    <property type="match status" value="1"/>
</dbReference>
<dbReference type="KEGG" id="paqt:E8L99_19800"/>
<keyword evidence="6 8" id="KW-1133">Transmembrane helix</keyword>
<dbReference type="AlphaFoldDB" id="A0A4D7QS89"/>
<dbReference type="InterPro" id="IPR000515">
    <property type="entry name" value="MetI-like"/>
</dbReference>
<evidence type="ECO:0000313" key="10">
    <source>
        <dbReference type="EMBL" id="QCK87837.1"/>
    </source>
</evidence>
<dbReference type="InterPro" id="IPR035906">
    <property type="entry name" value="MetI-like_sf"/>
</dbReference>
<evidence type="ECO:0000256" key="3">
    <source>
        <dbReference type="ARBA" id="ARBA00022448"/>
    </source>
</evidence>
<dbReference type="GO" id="GO:0022857">
    <property type="term" value="F:transmembrane transporter activity"/>
    <property type="evidence" value="ECO:0007669"/>
    <property type="project" value="InterPro"/>
</dbReference>
<dbReference type="RefSeq" id="WP_137101165.1">
    <property type="nucleotide sequence ID" value="NZ_CP039865.1"/>
</dbReference>
<protein>
    <submittedName>
        <fullName evidence="10">Amino acid ABC transporter permease</fullName>
    </submittedName>
</protein>
<dbReference type="SUPFAM" id="SSF161098">
    <property type="entry name" value="MetI-like"/>
    <property type="match status" value="1"/>
</dbReference>
<feature type="domain" description="ABC transmembrane type-1" evidence="9">
    <location>
        <begin position="27"/>
        <end position="215"/>
    </location>
</feature>
<evidence type="ECO:0000256" key="6">
    <source>
        <dbReference type="ARBA" id="ARBA00022989"/>
    </source>
</evidence>
<dbReference type="EMBL" id="CP039865">
    <property type="protein sequence ID" value="QCK87837.1"/>
    <property type="molecule type" value="Genomic_DNA"/>
</dbReference>
<dbReference type="CDD" id="cd06261">
    <property type="entry name" value="TM_PBP2"/>
    <property type="match status" value="1"/>
</dbReference>
<accession>A0A4D7QS89</accession>
<evidence type="ECO:0000313" key="11">
    <source>
        <dbReference type="Proteomes" id="UP000298588"/>
    </source>
</evidence>
<evidence type="ECO:0000256" key="8">
    <source>
        <dbReference type="RuleBase" id="RU363032"/>
    </source>
</evidence>
<organism evidence="10 11">
    <name type="scientific">Phreatobacter aquaticus</name>
    <dbReference type="NCBI Taxonomy" id="2570229"/>
    <lineage>
        <taxon>Bacteria</taxon>
        <taxon>Pseudomonadati</taxon>
        <taxon>Pseudomonadota</taxon>
        <taxon>Alphaproteobacteria</taxon>
        <taxon>Hyphomicrobiales</taxon>
        <taxon>Phreatobacteraceae</taxon>
        <taxon>Phreatobacter</taxon>
    </lineage>
</organism>
<dbReference type="GO" id="GO:0006865">
    <property type="term" value="P:amino acid transport"/>
    <property type="evidence" value="ECO:0007669"/>
    <property type="project" value="TreeGrafter"/>
</dbReference>
<keyword evidence="11" id="KW-1185">Reference proteome</keyword>
<evidence type="ECO:0000256" key="1">
    <source>
        <dbReference type="ARBA" id="ARBA00004429"/>
    </source>
</evidence>
<reference evidence="10 11" key="1">
    <citation type="submission" date="2019-04" db="EMBL/GenBank/DDBJ databases">
        <title>Phreatobacter aquaticus sp. nov.</title>
        <authorList>
            <person name="Choi A."/>
            <person name="Baek K."/>
        </authorList>
    </citation>
    <scope>NUCLEOTIDE SEQUENCE [LARGE SCALE GENOMIC DNA]</scope>
    <source>
        <strain evidence="10 11">NMCR1094</strain>
    </source>
</reference>
<evidence type="ECO:0000256" key="2">
    <source>
        <dbReference type="ARBA" id="ARBA00010072"/>
    </source>
</evidence>
<keyword evidence="5 8" id="KW-0812">Transmembrane</keyword>
<name>A0A4D7QS89_9HYPH</name>
<dbReference type="Gene3D" id="1.10.3720.10">
    <property type="entry name" value="MetI-like"/>
    <property type="match status" value="1"/>
</dbReference>
<keyword evidence="4" id="KW-1003">Cell membrane</keyword>
<evidence type="ECO:0000256" key="5">
    <source>
        <dbReference type="ARBA" id="ARBA00022692"/>
    </source>
</evidence>
<dbReference type="Pfam" id="PF00528">
    <property type="entry name" value="BPD_transp_1"/>
    <property type="match status" value="1"/>
</dbReference>
<keyword evidence="3 8" id="KW-0813">Transport</keyword>
<proteinExistence type="inferred from homology"/>
<gene>
    <name evidence="10" type="ORF">E8L99_19800</name>
</gene>
<dbReference type="InterPro" id="IPR010065">
    <property type="entry name" value="AA_ABC_transptr_permease_3TM"/>
</dbReference>
<dbReference type="PROSITE" id="PS50928">
    <property type="entry name" value="ABC_TM1"/>
    <property type="match status" value="1"/>
</dbReference>
<dbReference type="GO" id="GO:0043190">
    <property type="term" value="C:ATP-binding cassette (ABC) transporter complex"/>
    <property type="evidence" value="ECO:0007669"/>
    <property type="project" value="InterPro"/>
</dbReference>
<evidence type="ECO:0000256" key="4">
    <source>
        <dbReference type="ARBA" id="ARBA00022475"/>
    </source>
</evidence>
<dbReference type="OrthoDB" id="7255919at2"/>
<dbReference type="PANTHER" id="PTHR30614">
    <property type="entry name" value="MEMBRANE COMPONENT OF AMINO ACID ABC TRANSPORTER"/>
    <property type="match status" value="1"/>
</dbReference>
<evidence type="ECO:0000259" key="9">
    <source>
        <dbReference type="PROSITE" id="PS50928"/>
    </source>
</evidence>
<sequence length="239" mass="26368">MGIIAGLMEEAPRFFTYWNMLFLANAALNTLLVSFIGCLAGYALGFTIATFRLPQITPVAPVRGALILYVEAIRRIPFLVLLMCVFFGFQLSGVQASLFLIAVTAVALRMSALSAENVRAGYEAVHERQWDAALTMNIPPLTALFRIVLPQSWRVILPPSTIHTVSMIKETSLVSQIGFLELTFSARMLTQRGFSALICYGTVLVLYFVISYAFSAAGRYAERKLVHQARAVRTPVLPA</sequence>
<feature type="transmembrane region" description="Helical" evidence="8">
    <location>
        <begin position="194"/>
        <end position="214"/>
    </location>
</feature>
<keyword evidence="7 8" id="KW-0472">Membrane</keyword>
<comment type="similarity">
    <text evidence="2">Belongs to the binding-protein-dependent transport system permease family. HisMQ subfamily.</text>
</comment>
<evidence type="ECO:0000256" key="7">
    <source>
        <dbReference type="ARBA" id="ARBA00023136"/>
    </source>
</evidence>